<gene>
    <name evidence="13" type="primary">pabC</name>
    <name evidence="13" type="ORF">DRW07_07170</name>
</gene>
<evidence type="ECO:0000256" key="10">
    <source>
        <dbReference type="ARBA" id="ARBA00054027"/>
    </source>
</evidence>
<dbReference type="GO" id="GO:0046656">
    <property type="term" value="P:folic acid biosynthetic process"/>
    <property type="evidence" value="ECO:0007669"/>
    <property type="project" value="UniProtKB-KW"/>
</dbReference>
<comment type="function">
    <text evidence="10">Involved in the biosynthesis of p-aminobenzoate (PABA), a precursor of tetrahydrofolate. Converts 4-amino-4-deoxychorismate into 4-aminobenzoate (PABA) and pyruvate.</text>
</comment>
<dbReference type="NCBIfam" id="NF004761">
    <property type="entry name" value="PRK06092.1"/>
    <property type="match status" value="1"/>
</dbReference>
<dbReference type="RefSeq" id="WP_124027206.1">
    <property type="nucleotide sequence ID" value="NZ_JBHRSN010000015.1"/>
</dbReference>
<dbReference type="PANTHER" id="PTHR42743">
    <property type="entry name" value="AMINO-ACID AMINOTRANSFERASE"/>
    <property type="match status" value="1"/>
</dbReference>
<proteinExistence type="inferred from homology"/>
<dbReference type="EC" id="4.1.3.38" evidence="8 12"/>
<dbReference type="PANTHER" id="PTHR42743:SF2">
    <property type="entry name" value="AMINODEOXYCHORISMATE LYASE"/>
    <property type="match status" value="1"/>
</dbReference>
<comment type="subunit">
    <text evidence="3">Homodimer.</text>
</comment>
<dbReference type="FunFam" id="3.20.10.10:FF:000002">
    <property type="entry name" value="D-alanine aminotransferase"/>
    <property type="match status" value="1"/>
</dbReference>
<comment type="catalytic activity">
    <reaction evidence="9">
        <text>4-amino-4-deoxychorismate = 4-aminobenzoate + pyruvate + H(+)</text>
        <dbReference type="Rhea" id="RHEA:16201"/>
        <dbReference type="ChEBI" id="CHEBI:15361"/>
        <dbReference type="ChEBI" id="CHEBI:15378"/>
        <dbReference type="ChEBI" id="CHEBI:17836"/>
        <dbReference type="ChEBI" id="CHEBI:58406"/>
        <dbReference type="EC" id="4.1.3.38"/>
    </reaction>
</comment>
<sequence>MYQIIEHWSDCDRAIYYGDGIFTTMRVTSGKVSLLEYHLTRLDRDAQKLGLPPVNEEIVKAITDRAGQLNNGVLKVTLSCGDGGRGYARPDTLTPVVFFSQGQIPLNYSRWEKEGVSLGVSQIRLAKQPLLAGIKHLNRLEQVLIKQHMPKEFDDVLVLDTDNHIVECSSANVFWYKNETWYTPELTNSGVSGVMRAHIVNFFRASAIPHAEVSVSVKKVLDCEAMFICNALMGLVPVKRLHAEQRQYQKEIKRVCELRAKVLETL</sequence>
<keyword evidence="4" id="KW-0663">Pyridoxal phosphate</keyword>
<dbReference type="NCBIfam" id="TIGR03461">
    <property type="entry name" value="pabC_Proteo"/>
    <property type="match status" value="1"/>
</dbReference>
<dbReference type="InterPro" id="IPR043132">
    <property type="entry name" value="BCAT-like_C"/>
</dbReference>
<keyword evidence="6 13" id="KW-0456">Lyase</keyword>
<accession>A0A3N5YD08</accession>
<dbReference type="InterPro" id="IPR043131">
    <property type="entry name" value="BCAT-like_N"/>
</dbReference>
<dbReference type="GO" id="GO:0008696">
    <property type="term" value="F:4-amino-4-deoxychorismate lyase activity"/>
    <property type="evidence" value="ECO:0007669"/>
    <property type="project" value="UniProtKB-UniRule"/>
</dbReference>
<dbReference type="EMBL" id="RPOK01000002">
    <property type="protein sequence ID" value="RPJ67305.1"/>
    <property type="molecule type" value="Genomic_DNA"/>
</dbReference>
<comment type="cofactor">
    <cofactor evidence="1">
        <name>pyridoxal 5'-phosphate</name>
        <dbReference type="ChEBI" id="CHEBI:597326"/>
    </cofactor>
</comment>
<evidence type="ECO:0000256" key="3">
    <source>
        <dbReference type="ARBA" id="ARBA00011738"/>
    </source>
</evidence>
<dbReference type="InterPro" id="IPR050571">
    <property type="entry name" value="Class-IV_PLP-Dep_Aminotrnsfr"/>
</dbReference>
<evidence type="ECO:0000256" key="8">
    <source>
        <dbReference type="ARBA" id="ARBA00035676"/>
    </source>
</evidence>
<evidence type="ECO:0000256" key="7">
    <source>
        <dbReference type="ARBA" id="ARBA00035633"/>
    </source>
</evidence>
<organism evidence="13 14">
    <name type="scientific">Alteromonas sediminis</name>
    <dbReference type="NCBI Taxonomy" id="2259342"/>
    <lineage>
        <taxon>Bacteria</taxon>
        <taxon>Pseudomonadati</taxon>
        <taxon>Pseudomonadota</taxon>
        <taxon>Gammaproteobacteria</taxon>
        <taxon>Alteromonadales</taxon>
        <taxon>Alteromonadaceae</taxon>
        <taxon>Alteromonas/Salinimonas group</taxon>
        <taxon>Alteromonas</taxon>
    </lineage>
</organism>
<evidence type="ECO:0000313" key="13">
    <source>
        <dbReference type="EMBL" id="RPJ67305.1"/>
    </source>
</evidence>
<protein>
    <recommendedName>
        <fullName evidence="11 12">Aminodeoxychorismate lyase</fullName>
        <ecNumber evidence="8 12">4.1.3.38</ecNumber>
    </recommendedName>
</protein>
<evidence type="ECO:0000256" key="11">
    <source>
        <dbReference type="ARBA" id="ARBA00069174"/>
    </source>
</evidence>
<dbReference type="Gene3D" id="3.30.470.10">
    <property type="match status" value="1"/>
</dbReference>
<dbReference type="AlphaFoldDB" id="A0A3N5YD08"/>
<reference evidence="13 14" key="1">
    <citation type="submission" date="2018-11" db="EMBL/GenBank/DDBJ databases">
        <authorList>
            <person name="Ye M.-Q."/>
            <person name="Du Z.-J."/>
        </authorList>
    </citation>
    <scope>NUCLEOTIDE SEQUENCE [LARGE SCALE GENOMIC DNA]</scope>
    <source>
        <strain evidence="13 14">U0105</strain>
    </source>
</reference>
<comment type="caution">
    <text evidence="13">The sequence shown here is derived from an EMBL/GenBank/DDBJ whole genome shotgun (WGS) entry which is preliminary data.</text>
</comment>
<comment type="similarity">
    <text evidence="2">Belongs to the class-IV pyridoxal-phosphate-dependent aminotransferase family.</text>
</comment>
<evidence type="ECO:0000256" key="12">
    <source>
        <dbReference type="NCBIfam" id="TIGR03461"/>
    </source>
</evidence>
<evidence type="ECO:0000256" key="5">
    <source>
        <dbReference type="ARBA" id="ARBA00022909"/>
    </source>
</evidence>
<evidence type="ECO:0000256" key="4">
    <source>
        <dbReference type="ARBA" id="ARBA00022898"/>
    </source>
</evidence>
<evidence type="ECO:0000313" key="14">
    <source>
        <dbReference type="Proteomes" id="UP000275281"/>
    </source>
</evidence>
<evidence type="ECO:0000256" key="1">
    <source>
        <dbReference type="ARBA" id="ARBA00001933"/>
    </source>
</evidence>
<dbReference type="OrthoDB" id="9805628at2"/>
<keyword evidence="5" id="KW-0289">Folate biosynthesis</keyword>
<evidence type="ECO:0000256" key="2">
    <source>
        <dbReference type="ARBA" id="ARBA00009320"/>
    </source>
</evidence>
<dbReference type="SUPFAM" id="SSF56752">
    <property type="entry name" value="D-aminoacid aminotransferase-like PLP-dependent enzymes"/>
    <property type="match status" value="1"/>
</dbReference>
<dbReference type="GO" id="GO:0030170">
    <property type="term" value="F:pyridoxal phosphate binding"/>
    <property type="evidence" value="ECO:0007669"/>
    <property type="project" value="InterPro"/>
</dbReference>
<evidence type="ECO:0000256" key="6">
    <source>
        <dbReference type="ARBA" id="ARBA00023239"/>
    </source>
</evidence>
<dbReference type="InterPro" id="IPR001544">
    <property type="entry name" value="Aminotrans_IV"/>
</dbReference>
<dbReference type="CDD" id="cd01559">
    <property type="entry name" value="ADCL_like"/>
    <property type="match status" value="1"/>
</dbReference>
<evidence type="ECO:0000256" key="9">
    <source>
        <dbReference type="ARBA" id="ARBA00049529"/>
    </source>
</evidence>
<dbReference type="Gene3D" id="3.20.10.10">
    <property type="entry name" value="D-amino Acid Aminotransferase, subunit A, domain 2"/>
    <property type="match status" value="1"/>
</dbReference>
<dbReference type="Proteomes" id="UP000275281">
    <property type="component" value="Unassembled WGS sequence"/>
</dbReference>
<dbReference type="GO" id="GO:0005829">
    <property type="term" value="C:cytosol"/>
    <property type="evidence" value="ECO:0007669"/>
    <property type="project" value="TreeGrafter"/>
</dbReference>
<dbReference type="GO" id="GO:0008153">
    <property type="term" value="P:4-aminobenzoate biosynthetic process"/>
    <property type="evidence" value="ECO:0007669"/>
    <property type="project" value="UniProtKB-UniRule"/>
</dbReference>
<comment type="pathway">
    <text evidence="7">Cofactor biosynthesis; tetrahydrofolate biosynthesis; 4-aminobenzoate from chorismate: step 2/2.</text>
</comment>
<keyword evidence="14" id="KW-1185">Reference proteome</keyword>
<dbReference type="InterPro" id="IPR017824">
    <property type="entry name" value="Aminodeoxychorismate_lyase_IV"/>
</dbReference>
<dbReference type="InterPro" id="IPR036038">
    <property type="entry name" value="Aminotransferase-like"/>
</dbReference>
<name>A0A3N5YD08_9ALTE</name>
<dbReference type="Pfam" id="PF01063">
    <property type="entry name" value="Aminotran_4"/>
    <property type="match status" value="1"/>
</dbReference>